<feature type="coiled-coil region" evidence="1">
    <location>
        <begin position="31"/>
        <end position="79"/>
    </location>
</feature>
<organism evidence="3">
    <name type="scientific">Eiseniibacteriota bacterium</name>
    <dbReference type="NCBI Taxonomy" id="2212470"/>
    <lineage>
        <taxon>Bacteria</taxon>
        <taxon>Candidatus Eiseniibacteriota</taxon>
    </lineage>
</organism>
<evidence type="ECO:0000259" key="2">
    <source>
        <dbReference type="Pfam" id="PF02591"/>
    </source>
</evidence>
<protein>
    <recommendedName>
        <fullName evidence="2">C4-type zinc ribbon domain-containing protein</fullName>
    </recommendedName>
</protein>
<dbReference type="InterPro" id="IPR003743">
    <property type="entry name" value="Zf-RING_7"/>
</dbReference>
<comment type="caution">
    <text evidence="3">The sequence shown here is derived from an EMBL/GenBank/DDBJ whole genome shotgun (WGS) entry which is preliminary data.</text>
</comment>
<name>A0A832I0V5_UNCEI</name>
<accession>A0A832I0V5</accession>
<sequence>MNDVDILWSLHGLDEERITLRAALARVPEQRRQLEARVAAERAALEAHRARLAEVQRRRRAQEQEIEALAAQERQFQSQQPSVKTNEAYQALTHEIATVRGKRSDLETQVLLGLEEEEALALQKGPLEEALRAAEAERDARLAALATEESGLAAALEGLDARRVAALEGLTPAARVRYERVHASRDGRAVVAIAKGACGGCFRAQPPQLLQEAKRRDRVLACEGCGRLLVLPPEGEPA</sequence>
<evidence type="ECO:0000256" key="1">
    <source>
        <dbReference type="SAM" id="Coils"/>
    </source>
</evidence>
<evidence type="ECO:0000313" key="3">
    <source>
        <dbReference type="EMBL" id="HGZ42962.1"/>
    </source>
</evidence>
<feature type="domain" description="C4-type zinc ribbon" evidence="2">
    <location>
        <begin position="197"/>
        <end position="229"/>
    </location>
</feature>
<dbReference type="AlphaFoldDB" id="A0A832I0V5"/>
<dbReference type="Gene3D" id="1.10.287.1490">
    <property type="match status" value="1"/>
</dbReference>
<proteinExistence type="predicted"/>
<gene>
    <name evidence="3" type="ORF">ENR23_05960</name>
</gene>
<reference evidence="3" key="1">
    <citation type="journal article" date="2020" name="mSystems">
        <title>Genome- and Community-Level Interaction Insights into Carbon Utilization and Element Cycling Functions of Hydrothermarchaeota in Hydrothermal Sediment.</title>
        <authorList>
            <person name="Zhou Z."/>
            <person name="Liu Y."/>
            <person name="Xu W."/>
            <person name="Pan J."/>
            <person name="Luo Z.H."/>
            <person name="Li M."/>
        </authorList>
    </citation>
    <scope>NUCLEOTIDE SEQUENCE [LARGE SCALE GENOMIC DNA]</scope>
    <source>
        <strain evidence="3">SpSt-381</strain>
    </source>
</reference>
<dbReference type="EMBL" id="DSQF01000012">
    <property type="protein sequence ID" value="HGZ42962.1"/>
    <property type="molecule type" value="Genomic_DNA"/>
</dbReference>
<keyword evidence="1" id="KW-0175">Coiled coil</keyword>
<dbReference type="Pfam" id="PF02591">
    <property type="entry name" value="Zn_ribbon_9"/>
    <property type="match status" value="1"/>
</dbReference>